<gene>
    <name evidence="4" type="ORF">GJU40_09395</name>
</gene>
<dbReference type="InterPro" id="IPR029063">
    <property type="entry name" value="SAM-dependent_MTases_sf"/>
</dbReference>
<evidence type="ECO:0000313" key="5">
    <source>
        <dbReference type="Proteomes" id="UP000448867"/>
    </source>
</evidence>
<dbReference type="Pfam" id="PF13649">
    <property type="entry name" value="Methyltransf_25"/>
    <property type="match status" value="1"/>
</dbReference>
<keyword evidence="5" id="KW-1185">Reference proteome</keyword>
<name>A0A7X2M042_9BACI</name>
<proteinExistence type="predicted"/>
<reference evidence="4 5" key="1">
    <citation type="submission" date="2019-11" db="EMBL/GenBank/DDBJ databases">
        <title>Bacillus lacus genome.</title>
        <authorList>
            <person name="Allen C.J."/>
            <person name="Newman J.D."/>
        </authorList>
    </citation>
    <scope>NUCLEOTIDE SEQUENCE [LARGE SCALE GENOMIC DNA]</scope>
    <source>
        <strain evidence="4 5">KCTC 33946</strain>
    </source>
</reference>
<dbReference type="Gene3D" id="3.40.50.150">
    <property type="entry name" value="Vaccinia Virus protein VP39"/>
    <property type="match status" value="1"/>
</dbReference>
<keyword evidence="2 4" id="KW-0808">Transferase</keyword>
<feature type="domain" description="Methyltransferase" evidence="3">
    <location>
        <begin position="50"/>
        <end position="146"/>
    </location>
</feature>
<dbReference type="AlphaFoldDB" id="A0A7X2M042"/>
<keyword evidence="1 4" id="KW-0489">Methyltransferase</keyword>
<dbReference type="EMBL" id="WKKI01000014">
    <property type="protein sequence ID" value="MRX72364.1"/>
    <property type="molecule type" value="Genomic_DNA"/>
</dbReference>
<dbReference type="GO" id="GO:0032259">
    <property type="term" value="P:methylation"/>
    <property type="evidence" value="ECO:0007669"/>
    <property type="project" value="UniProtKB-KW"/>
</dbReference>
<evidence type="ECO:0000256" key="1">
    <source>
        <dbReference type="ARBA" id="ARBA00022603"/>
    </source>
</evidence>
<dbReference type="Proteomes" id="UP000448867">
    <property type="component" value="Unassembled WGS sequence"/>
</dbReference>
<organism evidence="4 5">
    <name type="scientific">Metabacillus lacus</name>
    <dbReference type="NCBI Taxonomy" id="1983721"/>
    <lineage>
        <taxon>Bacteria</taxon>
        <taxon>Bacillati</taxon>
        <taxon>Bacillota</taxon>
        <taxon>Bacilli</taxon>
        <taxon>Bacillales</taxon>
        <taxon>Bacillaceae</taxon>
        <taxon>Metabacillus</taxon>
    </lineage>
</organism>
<dbReference type="OrthoDB" id="9772751at2"/>
<protein>
    <submittedName>
        <fullName evidence="4">Methyltransferase domain-containing protein</fullName>
    </submittedName>
</protein>
<accession>A0A7X2M042</accession>
<dbReference type="InterPro" id="IPR041698">
    <property type="entry name" value="Methyltransf_25"/>
</dbReference>
<dbReference type="PANTHER" id="PTHR43861:SF1">
    <property type="entry name" value="TRANS-ACONITATE 2-METHYLTRANSFERASE"/>
    <property type="match status" value="1"/>
</dbReference>
<dbReference type="SUPFAM" id="SSF53335">
    <property type="entry name" value="S-adenosyl-L-methionine-dependent methyltransferases"/>
    <property type="match status" value="1"/>
</dbReference>
<sequence>MKNMMDALSKNFRKPEGILGKIAGKVMSWENQEINEWTVEKLEIQSGDNVLEIGYGPGYGIEYILSNYEGTSVDGADVSETMKEQAGKRLQSFIEEGRARLWAVDIEKAELEKESYDRVLSVNNYTIWDSPREGLENVVAALRPGGRAAITMQPRQEDAATEKTKKYAKQIQDDFLACGMENIEVSYKDVRPELTVCVTAVKPVK</sequence>
<evidence type="ECO:0000259" key="3">
    <source>
        <dbReference type="Pfam" id="PF13649"/>
    </source>
</evidence>
<evidence type="ECO:0000256" key="2">
    <source>
        <dbReference type="ARBA" id="ARBA00022679"/>
    </source>
</evidence>
<evidence type="ECO:0000313" key="4">
    <source>
        <dbReference type="EMBL" id="MRX72364.1"/>
    </source>
</evidence>
<dbReference type="PANTHER" id="PTHR43861">
    <property type="entry name" value="TRANS-ACONITATE 2-METHYLTRANSFERASE-RELATED"/>
    <property type="match status" value="1"/>
</dbReference>
<dbReference type="CDD" id="cd02440">
    <property type="entry name" value="AdoMet_MTases"/>
    <property type="match status" value="1"/>
</dbReference>
<dbReference type="GO" id="GO:0008168">
    <property type="term" value="F:methyltransferase activity"/>
    <property type="evidence" value="ECO:0007669"/>
    <property type="project" value="UniProtKB-KW"/>
</dbReference>
<comment type="caution">
    <text evidence="4">The sequence shown here is derived from an EMBL/GenBank/DDBJ whole genome shotgun (WGS) entry which is preliminary data.</text>
</comment>